<dbReference type="GeneID" id="106817859"/>
<proteinExistence type="predicted"/>
<name>A0ABM1F0T6_PRICU</name>
<evidence type="ECO:0000313" key="1">
    <source>
        <dbReference type="Proteomes" id="UP000695022"/>
    </source>
</evidence>
<dbReference type="RefSeq" id="XP_014678057.1">
    <property type="nucleotide sequence ID" value="XM_014822571.1"/>
</dbReference>
<reference evidence="2" key="1">
    <citation type="submission" date="2025-08" db="UniProtKB">
        <authorList>
            <consortium name="RefSeq"/>
        </authorList>
    </citation>
    <scope>IDENTIFICATION</scope>
</reference>
<evidence type="ECO:0000313" key="2">
    <source>
        <dbReference type="RefSeq" id="XP_014678057.1"/>
    </source>
</evidence>
<accession>A0ABM1F0T6</accession>
<protein>
    <submittedName>
        <fullName evidence="2">Uncharacterized protein LOC106817859</fullName>
    </submittedName>
</protein>
<organism evidence="1 2">
    <name type="scientific">Priapulus caudatus</name>
    <name type="common">Priapulid worm</name>
    <dbReference type="NCBI Taxonomy" id="37621"/>
    <lineage>
        <taxon>Eukaryota</taxon>
        <taxon>Metazoa</taxon>
        <taxon>Ecdysozoa</taxon>
        <taxon>Scalidophora</taxon>
        <taxon>Priapulida</taxon>
        <taxon>Priapulimorpha</taxon>
        <taxon>Priapulimorphida</taxon>
        <taxon>Priapulidae</taxon>
        <taxon>Priapulus</taxon>
    </lineage>
</organism>
<dbReference type="Proteomes" id="UP000695022">
    <property type="component" value="Unplaced"/>
</dbReference>
<gene>
    <name evidence="2" type="primary">LOC106817859</name>
</gene>
<sequence>MERSRASGTGLAALLKSGHVPMVETLSNSVTKLDAQIEQNAKEIDLVIHEILKMVNELPNSKEHDSTEEAVEFLNSSNMLDKISCFDPDTTDVQHILKHVVSAPPTLPV</sequence>
<keyword evidence="1" id="KW-1185">Reference proteome</keyword>